<name>A0A3M8T434_9GAMM</name>
<feature type="domain" description="M23ase beta-sheet core" evidence="1">
    <location>
        <begin position="237"/>
        <end position="333"/>
    </location>
</feature>
<proteinExistence type="predicted"/>
<dbReference type="InterPro" id="IPR016047">
    <property type="entry name" value="M23ase_b-sheet_dom"/>
</dbReference>
<dbReference type="SUPFAM" id="SSF51261">
    <property type="entry name" value="Duplicated hybrid motif"/>
    <property type="match status" value="1"/>
</dbReference>
<dbReference type="Pfam" id="PF01551">
    <property type="entry name" value="Peptidase_M23"/>
    <property type="match status" value="1"/>
</dbReference>
<dbReference type="EMBL" id="RIBS01000001">
    <property type="protein sequence ID" value="RNF86234.1"/>
    <property type="molecule type" value="Genomic_DNA"/>
</dbReference>
<dbReference type="InterPro" id="IPR011055">
    <property type="entry name" value="Dup_hybrid_motif"/>
</dbReference>
<keyword evidence="3" id="KW-1185">Reference proteome</keyword>
<gene>
    <name evidence="2" type="ORF">EER27_02085</name>
</gene>
<dbReference type="GO" id="GO:0004222">
    <property type="term" value="F:metalloendopeptidase activity"/>
    <property type="evidence" value="ECO:0007669"/>
    <property type="project" value="TreeGrafter"/>
</dbReference>
<evidence type="ECO:0000313" key="2">
    <source>
        <dbReference type="EMBL" id="RNF86234.1"/>
    </source>
</evidence>
<dbReference type="PANTHER" id="PTHR21666">
    <property type="entry name" value="PEPTIDASE-RELATED"/>
    <property type="match status" value="1"/>
</dbReference>
<dbReference type="InterPro" id="IPR050570">
    <property type="entry name" value="Cell_wall_metabolism_enzyme"/>
</dbReference>
<accession>A0A3M8T434</accession>
<dbReference type="Proteomes" id="UP000267049">
    <property type="component" value="Unassembled WGS sequence"/>
</dbReference>
<comment type="caution">
    <text evidence="2">The sequence shown here is derived from an EMBL/GenBank/DDBJ whole genome shotgun (WGS) entry which is preliminary data.</text>
</comment>
<dbReference type="PANTHER" id="PTHR21666:SF270">
    <property type="entry name" value="MUREIN HYDROLASE ACTIVATOR ENVC"/>
    <property type="match status" value="1"/>
</dbReference>
<dbReference type="AlphaFoldDB" id="A0A3M8T434"/>
<reference evidence="2 3" key="1">
    <citation type="submission" date="2018-11" db="EMBL/GenBank/DDBJ databases">
        <title>Lysobacter cryohumiis sp. nov., isolated from soil in the Tianshan Mountains, Xinjiang, China.</title>
        <authorList>
            <person name="Luo Y."/>
            <person name="Sheng H."/>
        </authorList>
    </citation>
    <scope>NUCLEOTIDE SEQUENCE [LARGE SCALE GENOMIC DNA]</scope>
    <source>
        <strain evidence="2 3">ZS60</strain>
    </source>
</reference>
<evidence type="ECO:0000313" key="3">
    <source>
        <dbReference type="Proteomes" id="UP000267049"/>
    </source>
</evidence>
<sequence length="401" mass="43549">MRQIHRWWPPILALVLRPGFACALALLLVSATGRAEDQLRESFDLHVPIAPTPVTTEGRVRLFYELHLTSFSAKALTPVRITVLDGQGRNLASFAGASLTQRLVPVLPETAAPADAPLSIGPGRAGVLYVELALEPQVLPQSIAHAVEYKVGDGTELDTVEGGRSVVQAVPAPVLHPPLRGGPWAAVFHPDWARGHRRVLYAVEGRARIPGRFAVDWVKLDADGRMARGNPDRVRNAYAYGNEVLAVADATVVTLRDDYPEAARISSNGRHRMRDASGNYVVLDLGDGRYAFYEHLRPGSVRVAPGQRVRRGEPIAQVGYSGSGNWPHLHFHLADAPSLLGAEGLPFALSRFRKLGAYEDFAALGKSPWVPHADATSASREGERPADNAVIWFGDEQKVVP</sequence>
<dbReference type="CDD" id="cd12797">
    <property type="entry name" value="M23_peptidase"/>
    <property type="match status" value="1"/>
</dbReference>
<organism evidence="2 3">
    <name type="scientific">Montanilutibacter psychrotolerans</name>
    <dbReference type="NCBI Taxonomy" id="1327343"/>
    <lineage>
        <taxon>Bacteria</taxon>
        <taxon>Pseudomonadati</taxon>
        <taxon>Pseudomonadota</taxon>
        <taxon>Gammaproteobacteria</taxon>
        <taxon>Lysobacterales</taxon>
        <taxon>Lysobacteraceae</taxon>
        <taxon>Montanilutibacter</taxon>
    </lineage>
</organism>
<dbReference type="Gene3D" id="2.70.70.10">
    <property type="entry name" value="Glucose Permease (Domain IIA)"/>
    <property type="match status" value="1"/>
</dbReference>
<protein>
    <submittedName>
        <fullName evidence="2">M23 family metallopeptidase</fullName>
    </submittedName>
</protein>
<evidence type="ECO:0000259" key="1">
    <source>
        <dbReference type="Pfam" id="PF01551"/>
    </source>
</evidence>